<feature type="compositionally biased region" description="Low complexity" evidence="1">
    <location>
        <begin position="28"/>
        <end position="42"/>
    </location>
</feature>
<dbReference type="GO" id="GO:0051537">
    <property type="term" value="F:2 iron, 2 sulfur cluster binding"/>
    <property type="evidence" value="ECO:0007669"/>
    <property type="project" value="InterPro"/>
</dbReference>
<name>A0A6J5FA24_9BURK</name>
<organism evidence="3 4">
    <name type="scientific">Paraburkholderia humisilvae</name>
    <dbReference type="NCBI Taxonomy" id="627669"/>
    <lineage>
        <taxon>Bacteria</taxon>
        <taxon>Pseudomonadati</taxon>
        <taxon>Pseudomonadota</taxon>
        <taxon>Betaproteobacteria</taxon>
        <taxon>Burkholderiales</taxon>
        <taxon>Burkholderiaceae</taxon>
        <taxon>Paraburkholderia</taxon>
    </lineage>
</organism>
<dbReference type="EMBL" id="CADIKH010000125">
    <property type="protein sequence ID" value="CAB3774502.1"/>
    <property type="molecule type" value="Genomic_DNA"/>
</dbReference>
<reference evidence="3 4" key="1">
    <citation type="submission" date="2020-04" db="EMBL/GenBank/DDBJ databases">
        <authorList>
            <person name="De Canck E."/>
        </authorList>
    </citation>
    <scope>NUCLEOTIDE SEQUENCE [LARGE SCALE GENOMIC DNA]</scope>
    <source>
        <strain evidence="3 4">LMG 29542</strain>
    </source>
</reference>
<feature type="region of interest" description="Disordered" evidence="1">
    <location>
        <begin position="28"/>
        <end position="50"/>
    </location>
</feature>
<protein>
    <recommendedName>
        <fullName evidence="2">Ferric siderophore reductase C-terminal domain-containing protein</fullName>
    </recommendedName>
</protein>
<dbReference type="Pfam" id="PF11575">
    <property type="entry name" value="FhuF_C"/>
    <property type="match status" value="1"/>
</dbReference>
<sequence>MTANRTLEEVLHLANRIVPGLHGVVASGASRPPSSASPSVPRTLHRRPAPRSGNRVALEALFARWAAAYPEAGRAYWSLRCWSILIWQPIYLSVIGVHTAQCAVSLEHFEQSIENGWTHEVRLLGHEPAQGDLAALIDLASREIAACCAQILDELSGIARLNAHAAIGMQADCVLAALLAQRSSHLAWDHAHIEALGERWLEALALVGRSGFLAYPCSDGSSGLALDRQTCCYHYLRRDGESCSTCPRLEKHERIARLNARRDITPTV</sequence>
<keyword evidence="4" id="KW-1185">Reference proteome</keyword>
<gene>
    <name evidence="3" type="ORF">LMG29542_07879</name>
</gene>
<evidence type="ECO:0000313" key="3">
    <source>
        <dbReference type="EMBL" id="CAB3774502.1"/>
    </source>
</evidence>
<dbReference type="InterPro" id="IPR023998">
    <property type="entry name" value="FCR-like"/>
</dbReference>
<dbReference type="RefSeq" id="WP_175233072.1">
    <property type="nucleotide sequence ID" value="NZ_CADIKH010000125.1"/>
</dbReference>
<dbReference type="InterPro" id="IPR024726">
    <property type="entry name" value="FhuF_C"/>
</dbReference>
<dbReference type="AlphaFoldDB" id="A0A6J5FA24"/>
<evidence type="ECO:0000313" key="4">
    <source>
        <dbReference type="Proteomes" id="UP000494363"/>
    </source>
</evidence>
<feature type="domain" description="Ferric siderophore reductase C-terminal" evidence="2">
    <location>
        <begin position="228"/>
        <end position="248"/>
    </location>
</feature>
<dbReference type="Proteomes" id="UP000494363">
    <property type="component" value="Unassembled WGS sequence"/>
</dbReference>
<dbReference type="NCBIfam" id="TIGR03950">
    <property type="entry name" value="sidero_Fe_reduc"/>
    <property type="match status" value="1"/>
</dbReference>
<accession>A0A6J5FA24</accession>
<evidence type="ECO:0000259" key="2">
    <source>
        <dbReference type="Pfam" id="PF11575"/>
    </source>
</evidence>
<proteinExistence type="predicted"/>
<evidence type="ECO:0000256" key="1">
    <source>
        <dbReference type="SAM" id="MobiDB-lite"/>
    </source>
</evidence>